<accession>A0A9E9P487</accession>
<proteinExistence type="predicted"/>
<name>A0A9E9P487_9BURK</name>
<reference evidence="1" key="1">
    <citation type="journal article" date="2022" name="Front. Microbiol.">
        <title>New perspectives on an old grouping: The genomic and phenotypic variability of Oxalobacter formigenes and the implications for calcium oxalate stone prevention.</title>
        <authorList>
            <person name="Chmiel J.A."/>
            <person name="Carr C."/>
            <person name="Stuivenberg G.A."/>
            <person name="Venema R."/>
            <person name="Chanyi R.M."/>
            <person name="Al K.F."/>
            <person name="Giguere D."/>
            <person name="Say H."/>
            <person name="Akouris P.P."/>
            <person name="Dominguez Romero S.A."/>
            <person name="Kwong A."/>
            <person name="Tai V."/>
            <person name="Koval S.F."/>
            <person name="Razvi H."/>
            <person name="Bjazevic J."/>
            <person name="Burton J.P."/>
        </authorList>
    </citation>
    <scope>NUCLEOTIDE SEQUENCE</scope>
    <source>
        <strain evidence="1">WoOx3</strain>
    </source>
</reference>
<dbReference type="SUPFAM" id="SSF53254">
    <property type="entry name" value="Phosphoglycerate mutase-like"/>
    <property type="match status" value="1"/>
</dbReference>
<dbReference type="InterPro" id="IPR013078">
    <property type="entry name" value="His_Pase_superF_clade-1"/>
</dbReference>
<dbReference type="SMART" id="SM00855">
    <property type="entry name" value="PGAM"/>
    <property type="match status" value="1"/>
</dbReference>
<gene>
    <name evidence="1" type="ORF">NB640_04140</name>
</gene>
<dbReference type="Gene3D" id="3.40.50.1240">
    <property type="entry name" value="Phosphoglycerate mutase-like"/>
    <property type="match status" value="1"/>
</dbReference>
<sequence length="166" mass="18203">MQLFLWRHADASPGTPDRERPLSSEGQKEAALTARWLNAILPADPLILVSPALRTRQTADALGRRYEIHGSVAIGSSPEAILSAANWPASEKTVLVVSHQPLLGYLASFLLCGQPQAWDVEKSNVWWFDISGKLHEETRLKAVISPLLLADRPWPLSSGTGQHTPL</sequence>
<dbReference type="EMBL" id="CP098242">
    <property type="protein sequence ID" value="WAW10843.1"/>
    <property type="molecule type" value="Genomic_DNA"/>
</dbReference>
<dbReference type="InterPro" id="IPR029033">
    <property type="entry name" value="His_PPase_superfam"/>
</dbReference>
<dbReference type="Proteomes" id="UP001156215">
    <property type="component" value="Chromosome"/>
</dbReference>
<keyword evidence="2" id="KW-1185">Reference proteome</keyword>
<evidence type="ECO:0000313" key="1">
    <source>
        <dbReference type="EMBL" id="WAW10843.1"/>
    </source>
</evidence>
<protein>
    <submittedName>
        <fullName evidence="1">Histidine phosphatase family protein</fullName>
    </submittedName>
</protein>
<dbReference type="AlphaFoldDB" id="A0A9E9P487"/>
<evidence type="ECO:0000313" key="2">
    <source>
        <dbReference type="Proteomes" id="UP001156215"/>
    </source>
</evidence>
<dbReference type="KEGG" id="ovb:NB640_04140"/>
<dbReference type="CDD" id="cd07040">
    <property type="entry name" value="HP"/>
    <property type="match status" value="1"/>
</dbReference>
<dbReference type="Pfam" id="PF00300">
    <property type="entry name" value="His_Phos_1"/>
    <property type="match status" value="1"/>
</dbReference>
<organism evidence="1 2">
    <name type="scientific">Oxalobacter vibrioformis</name>
    <dbReference type="NCBI Taxonomy" id="933080"/>
    <lineage>
        <taxon>Bacteria</taxon>
        <taxon>Pseudomonadati</taxon>
        <taxon>Pseudomonadota</taxon>
        <taxon>Betaproteobacteria</taxon>
        <taxon>Burkholderiales</taxon>
        <taxon>Oxalobacteraceae</taxon>
        <taxon>Oxalobacter</taxon>
    </lineage>
</organism>
<dbReference type="RefSeq" id="WP_269309909.1">
    <property type="nucleotide sequence ID" value="NZ_CP098242.1"/>
</dbReference>